<evidence type="ECO:0000259" key="1">
    <source>
        <dbReference type="Pfam" id="PF17836"/>
    </source>
</evidence>
<dbReference type="NCBIfam" id="TIGR03570">
    <property type="entry name" value="NeuD_NnaD"/>
    <property type="match status" value="1"/>
</dbReference>
<dbReference type="RefSeq" id="WP_204817270.1">
    <property type="nucleotide sequence ID" value="NZ_JANHOF010000002.1"/>
</dbReference>
<dbReference type="CDD" id="cd03360">
    <property type="entry name" value="LbH_AT_putative"/>
    <property type="match status" value="1"/>
</dbReference>
<protein>
    <submittedName>
        <fullName evidence="2">Acetyltransferase</fullName>
    </submittedName>
</protein>
<dbReference type="SUPFAM" id="SSF51161">
    <property type="entry name" value="Trimeric LpxA-like enzymes"/>
    <property type="match status" value="1"/>
</dbReference>
<comment type="caution">
    <text evidence="2">The sequence shown here is derived from an EMBL/GenBank/DDBJ whole genome shotgun (WGS) entry which is preliminary data.</text>
</comment>
<reference evidence="2 3" key="1">
    <citation type="submission" date="2024-09" db="EMBL/GenBank/DDBJ databases">
        <authorList>
            <person name="Sun Q."/>
            <person name="Mori K."/>
        </authorList>
    </citation>
    <scope>NUCLEOTIDE SEQUENCE [LARGE SCALE GENOMIC DNA]</scope>
    <source>
        <strain evidence="2 3">CCM 4839</strain>
    </source>
</reference>
<organism evidence="2 3">
    <name type="scientific">Paenibacillus mendelii</name>
    <dbReference type="NCBI Taxonomy" id="206163"/>
    <lineage>
        <taxon>Bacteria</taxon>
        <taxon>Bacillati</taxon>
        <taxon>Bacillota</taxon>
        <taxon>Bacilli</taxon>
        <taxon>Bacillales</taxon>
        <taxon>Paenibacillaceae</taxon>
        <taxon>Paenibacillus</taxon>
    </lineage>
</organism>
<accession>A0ABV6JJG3</accession>
<proteinExistence type="predicted"/>
<dbReference type="PANTHER" id="PTHR43300:SF7">
    <property type="entry name" value="UDP-N-ACETYLBACILLOSAMINE N-ACETYLTRANSFERASE"/>
    <property type="match status" value="1"/>
</dbReference>
<name>A0ABV6JJG3_9BACL</name>
<dbReference type="InterPro" id="IPR011004">
    <property type="entry name" value="Trimer_LpxA-like_sf"/>
</dbReference>
<dbReference type="PANTHER" id="PTHR43300">
    <property type="entry name" value="ACETYLTRANSFERASE"/>
    <property type="match status" value="1"/>
</dbReference>
<dbReference type="InterPro" id="IPR020019">
    <property type="entry name" value="AcTrfase_PglD-like"/>
</dbReference>
<evidence type="ECO:0000313" key="2">
    <source>
        <dbReference type="EMBL" id="MFC0396051.1"/>
    </source>
</evidence>
<dbReference type="EMBL" id="JBHLVF010000047">
    <property type="protein sequence ID" value="MFC0396051.1"/>
    <property type="molecule type" value="Genomic_DNA"/>
</dbReference>
<dbReference type="Proteomes" id="UP001589818">
    <property type="component" value="Unassembled WGS sequence"/>
</dbReference>
<evidence type="ECO:0000313" key="3">
    <source>
        <dbReference type="Proteomes" id="UP001589818"/>
    </source>
</evidence>
<dbReference type="InterPro" id="IPR041561">
    <property type="entry name" value="PglD_N"/>
</dbReference>
<dbReference type="Gene3D" id="2.160.10.10">
    <property type="entry name" value="Hexapeptide repeat proteins"/>
    <property type="match status" value="1"/>
</dbReference>
<dbReference type="Pfam" id="PF17836">
    <property type="entry name" value="PglD_N"/>
    <property type="match status" value="1"/>
</dbReference>
<feature type="domain" description="PglD N-terminal" evidence="1">
    <location>
        <begin position="3"/>
        <end position="75"/>
    </location>
</feature>
<keyword evidence="3" id="KW-1185">Reference proteome</keyword>
<dbReference type="InterPro" id="IPR050179">
    <property type="entry name" value="Trans_hexapeptide_repeat"/>
</dbReference>
<gene>
    <name evidence="2" type="ORF">ACFFJ8_32345</name>
</gene>
<sequence>MEEIVIIGSGGHAKVVIDCVEQSKQHMIIGLIDEHKPPGTHVYGYEVLGGLDTLRASSGIVAIGDNWIRSLMVDRIMQLNPQFRFMTSVHPSASIARGVTIGEGTVVMAGAIINSDTEIGKHCILNTKSSVDHDSRIGDFAALAPNATTGGQVRMGQYSVLSLGAQVIHAIEIGEHSVIGAGSTVLTSIASNAVAYGTPAKVVRTRERGERYL</sequence>
<dbReference type="Gene3D" id="3.40.50.20">
    <property type="match status" value="1"/>
</dbReference>